<name>D1PC56_9BACT</name>
<dbReference type="AlphaFoldDB" id="D1PC56"/>
<dbReference type="PaxDb" id="537011-PREVCOP_04787"/>
<dbReference type="Gene3D" id="3.30.530.80">
    <property type="match status" value="1"/>
</dbReference>
<sequence>MNMKKYFAILFLCLFVATFCQAQAKVEKAECDTTNYNLTMVLSYPQSKDVLYRSAKEWLASHIPGFQQKLQYDDKEYGTIKFRNSTYLSSKKNYRQKTTIDMTGTIDYMVTINIKDGRFRIKTEDAMANWQESFIFNGTRQYNGRKSLELKNFFMWSKDENAILVYSTDVGKIAAGIWLTAKELENDDF</sequence>
<dbReference type="HOGENOM" id="CLU_1433311_0_0_10"/>
<proteinExistence type="predicted"/>
<reference evidence="2" key="1">
    <citation type="submission" date="2009-11" db="EMBL/GenBank/DDBJ databases">
        <authorList>
            <person name="Weinstock G."/>
            <person name="Sodergren E."/>
            <person name="Clifton S."/>
            <person name="Fulton L."/>
            <person name="Fulton B."/>
            <person name="Courtney L."/>
            <person name="Fronick C."/>
            <person name="Harrison M."/>
            <person name="Strong C."/>
            <person name="Farmer C."/>
            <person name="Delahaunty K."/>
            <person name="Markovic C."/>
            <person name="Hall O."/>
            <person name="Minx P."/>
            <person name="Tomlinson C."/>
            <person name="Mitreva M."/>
            <person name="Nelson J."/>
            <person name="Hou S."/>
            <person name="Wollam A."/>
            <person name="Pepin K.H."/>
            <person name="Johnson M."/>
            <person name="Bhonagiri V."/>
            <person name="Nash W.E."/>
            <person name="Warren W."/>
            <person name="Chinwalla A."/>
            <person name="Mardis E.R."/>
            <person name="Wilson R.K."/>
        </authorList>
    </citation>
    <scope>NUCLEOTIDE SEQUENCE [LARGE SCALE GENOMIC DNA]</scope>
    <source>
        <strain evidence="2">DSM 18205</strain>
    </source>
</reference>
<evidence type="ECO:0000313" key="2">
    <source>
        <dbReference type="EMBL" id="EFB35882.1"/>
    </source>
</evidence>
<keyword evidence="3" id="KW-1185">Reference proteome</keyword>
<protein>
    <recommendedName>
        <fullName evidence="1">DUF4468 domain-containing protein</fullName>
    </recommendedName>
</protein>
<dbReference type="EMBL" id="ACBX02000012">
    <property type="protein sequence ID" value="EFB35882.1"/>
    <property type="molecule type" value="Genomic_DNA"/>
</dbReference>
<gene>
    <name evidence="2" type="ORF">PREVCOP_04787</name>
</gene>
<accession>D1PC56</accession>
<dbReference type="Pfam" id="PF14730">
    <property type="entry name" value="DUF4468"/>
    <property type="match status" value="1"/>
</dbReference>
<dbReference type="InterPro" id="IPR027823">
    <property type="entry name" value="DUF4468"/>
</dbReference>
<evidence type="ECO:0000259" key="1">
    <source>
        <dbReference type="Pfam" id="PF14730"/>
    </source>
</evidence>
<evidence type="ECO:0000313" key="3">
    <source>
        <dbReference type="Proteomes" id="UP000004477"/>
    </source>
</evidence>
<comment type="caution">
    <text evidence="2">The sequence shown here is derived from an EMBL/GenBank/DDBJ whole genome shotgun (WGS) entry which is preliminary data.</text>
</comment>
<dbReference type="STRING" id="537011.PREVCOP_04787"/>
<dbReference type="Proteomes" id="UP000004477">
    <property type="component" value="Unassembled WGS sequence"/>
</dbReference>
<feature type="domain" description="DUF4468" evidence="1">
    <location>
        <begin position="46"/>
        <end position="125"/>
    </location>
</feature>
<organism evidence="2 3">
    <name type="scientific">Segatella copri DSM 18205</name>
    <dbReference type="NCBI Taxonomy" id="537011"/>
    <lineage>
        <taxon>Bacteria</taxon>
        <taxon>Pseudomonadati</taxon>
        <taxon>Bacteroidota</taxon>
        <taxon>Bacteroidia</taxon>
        <taxon>Bacteroidales</taxon>
        <taxon>Prevotellaceae</taxon>
        <taxon>Segatella</taxon>
    </lineage>
</organism>